<accession>A0A1H2XMB4</accession>
<dbReference type="Proteomes" id="UP000182589">
    <property type="component" value="Unassembled WGS sequence"/>
</dbReference>
<dbReference type="SUPFAM" id="SSF50998">
    <property type="entry name" value="Quinoprotein alcohol dehydrogenase-like"/>
    <property type="match status" value="1"/>
</dbReference>
<proteinExistence type="predicted"/>
<reference evidence="2" key="1">
    <citation type="submission" date="2016-10" db="EMBL/GenBank/DDBJ databases">
        <authorList>
            <person name="Varghese N."/>
        </authorList>
    </citation>
    <scope>NUCLEOTIDE SEQUENCE [LARGE SCALE GENOMIC DNA]</scope>
    <source>
        <strain evidence="2">DSM 12489</strain>
    </source>
</reference>
<protein>
    <recommendedName>
        <fullName evidence="3">PQQ-like domain-containing protein</fullName>
    </recommendedName>
</protein>
<evidence type="ECO:0000313" key="2">
    <source>
        <dbReference type="Proteomes" id="UP000182589"/>
    </source>
</evidence>
<keyword evidence="2" id="KW-1185">Reference proteome</keyword>
<dbReference type="InterPro" id="IPR015943">
    <property type="entry name" value="WD40/YVTN_repeat-like_dom_sf"/>
</dbReference>
<dbReference type="InterPro" id="IPR011047">
    <property type="entry name" value="Quinoprotein_ADH-like_sf"/>
</dbReference>
<dbReference type="Gene3D" id="2.130.10.10">
    <property type="entry name" value="YVTN repeat-like/Quinoprotein amine dehydrogenase"/>
    <property type="match status" value="1"/>
</dbReference>
<dbReference type="AlphaFoldDB" id="A0A1H2XMB4"/>
<dbReference type="EMBL" id="FNOJ01000022">
    <property type="protein sequence ID" value="SDW93594.1"/>
    <property type="molecule type" value="Genomic_DNA"/>
</dbReference>
<evidence type="ECO:0008006" key="3">
    <source>
        <dbReference type="Google" id="ProtNLM"/>
    </source>
</evidence>
<dbReference type="STRING" id="89784.SAMN04489725_12220"/>
<organism evidence="1 2">
    <name type="scientific">Alicyclobacillus hesperidum</name>
    <dbReference type="NCBI Taxonomy" id="89784"/>
    <lineage>
        <taxon>Bacteria</taxon>
        <taxon>Bacillati</taxon>
        <taxon>Bacillota</taxon>
        <taxon>Bacilli</taxon>
        <taxon>Bacillales</taxon>
        <taxon>Alicyclobacillaceae</taxon>
        <taxon>Alicyclobacillus</taxon>
    </lineage>
</organism>
<dbReference type="RefSeq" id="WP_074693699.1">
    <property type="nucleotide sequence ID" value="NZ_FNOJ01000022.1"/>
</dbReference>
<gene>
    <name evidence="1" type="ORF">SAMN04489725_12220</name>
</gene>
<evidence type="ECO:0000313" key="1">
    <source>
        <dbReference type="EMBL" id="SDW93594.1"/>
    </source>
</evidence>
<sequence length="331" mass="35841">MIRQKSKMALSIIVSLGVAATAIVGVRAAALARPAEVIWRTVDVREPAPYPTLPLRPAVKLADLSNASVLTASPSGNMLALLTTGGQLQVVAAQSGVVIDRVQAHAPIVHVTWISDRLLFLVTADNVLYTDDVLNQRIRAIAQLHVPAGESLRQIAFSTYTNDVFVIYASDAGNTVFQFDTNEHMYERSFGDLAIRRAYYSATALTLYLSDVSNHLYQWRAGFMKQIATDVTIVAGRGNTLYCASLDGRGQALAVKSYDGSRWHTIVTLQHPVAPSAITIDHAGQVYVMSHDALTAPAQGLTWLAPQGAHLTLAGHDILLVRGDTYRVIVD</sequence>
<name>A0A1H2XMB4_9BACL</name>